<dbReference type="InterPro" id="IPR051571">
    <property type="entry name" value="N-CoR_corepressor"/>
</dbReference>
<dbReference type="Proteomes" id="UP001152798">
    <property type="component" value="Chromosome 2"/>
</dbReference>
<feature type="region of interest" description="Disordered" evidence="4">
    <location>
        <begin position="1409"/>
        <end position="1505"/>
    </location>
</feature>
<feature type="region of interest" description="Disordered" evidence="4">
    <location>
        <begin position="833"/>
        <end position="987"/>
    </location>
</feature>
<name>A0A9P0EER1_NEZVI</name>
<feature type="compositionally biased region" description="Polar residues" evidence="4">
    <location>
        <begin position="42"/>
        <end position="57"/>
    </location>
</feature>
<dbReference type="Gene3D" id="1.10.10.60">
    <property type="entry name" value="Homeodomain-like"/>
    <property type="match status" value="1"/>
</dbReference>
<evidence type="ECO:0000259" key="6">
    <source>
        <dbReference type="PROSITE" id="PS51293"/>
    </source>
</evidence>
<feature type="compositionally biased region" description="Polar residues" evidence="4">
    <location>
        <begin position="922"/>
        <end position="938"/>
    </location>
</feature>
<dbReference type="SMART" id="SM00717">
    <property type="entry name" value="SANT"/>
    <property type="match status" value="2"/>
</dbReference>
<feature type="compositionally biased region" description="Low complexity" evidence="4">
    <location>
        <begin position="1548"/>
        <end position="1558"/>
    </location>
</feature>
<dbReference type="GO" id="GO:0000785">
    <property type="term" value="C:chromatin"/>
    <property type="evidence" value="ECO:0007669"/>
    <property type="project" value="TreeGrafter"/>
</dbReference>
<dbReference type="InterPro" id="IPR031557">
    <property type="entry name" value="N-CoR_GPS2_interact"/>
</dbReference>
<evidence type="ECO:0000313" key="8">
    <source>
        <dbReference type="Proteomes" id="UP001152798"/>
    </source>
</evidence>
<feature type="region of interest" description="Disordered" evidence="4">
    <location>
        <begin position="1542"/>
        <end position="1580"/>
    </location>
</feature>
<dbReference type="FunFam" id="1.10.10.60:FF:000026">
    <property type="entry name" value="Nuclear receptor corepressor 2 isoform 1"/>
    <property type="match status" value="1"/>
</dbReference>
<dbReference type="InterPro" id="IPR001005">
    <property type="entry name" value="SANT/Myb"/>
</dbReference>
<feature type="domain" description="Myb-like" evidence="5">
    <location>
        <begin position="776"/>
        <end position="817"/>
    </location>
</feature>
<dbReference type="Gene3D" id="1.20.5.430">
    <property type="match status" value="1"/>
</dbReference>
<evidence type="ECO:0000256" key="4">
    <source>
        <dbReference type="SAM" id="MobiDB-lite"/>
    </source>
</evidence>
<evidence type="ECO:0000313" key="7">
    <source>
        <dbReference type="EMBL" id="CAH1393589.1"/>
    </source>
</evidence>
<feature type="compositionally biased region" description="Low complexity" evidence="4">
    <location>
        <begin position="1441"/>
        <end position="1458"/>
    </location>
</feature>
<organism evidence="7 8">
    <name type="scientific">Nezara viridula</name>
    <name type="common">Southern green stink bug</name>
    <name type="synonym">Cimex viridulus</name>
    <dbReference type="NCBI Taxonomy" id="85310"/>
    <lineage>
        <taxon>Eukaryota</taxon>
        <taxon>Metazoa</taxon>
        <taxon>Ecdysozoa</taxon>
        <taxon>Arthropoda</taxon>
        <taxon>Hexapoda</taxon>
        <taxon>Insecta</taxon>
        <taxon>Pterygota</taxon>
        <taxon>Neoptera</taxon>
        <taxon>Paraneoptera</taxon>
        <taxon>Hemiptera</taxon>
        <taxon>Heteroptera</taxon>
        <taxon>Panheteroptera</taxon>
        <taxon>Pentatomomorpha</taxon>
        <taxon>Pentatomoidea</taxon>
        <taxon>Pentatomidae</taxon>
        <taxon>Pentatominae</taxon>
        <taxon>Nezara</taxon>
    </lineage>
</organism>
<feature type="compositionally biased region" description="Basic and acidic residues" evidence="4">
    <location>
        <begin position="1409"/>
        <end position="1435"/>
    </location>
</feature>
<dbReference type="SUPFAM" id="SSF46689">
    <property type="entry name" value="Homeodomain-like"/>
    <property type="match status" value="2"/>
</dbReference>
<comment type="subcellular location">
    <subcellularLocation>
        <location evidence="1">Nucleus</location>
    </subcellularLocation>
</comment>
<reference evidence="7" key="1">
    <citation type="submission" date="2022-01" db="EMBL/GenBank/DDBJ databases">
        <authorList>
            <person name="King R."/>
        </authorList>
    </citation>
    <scope>NUCLEOTIDE SEQUENCE</scope>
</reference>
<dbReference type="PANTHER" id="PTHR13992:SF39">
    <property type="entry name" value="SMRTER, ISOFORM G"/>
    <property type="match status" value="1"/>
</dbReference>
<dbReference type="Pfam" id="PF00249">
    <property type="entry name" value="Myb_DNA-binding"/>
    <property type="match status" value="1"/>
</dbReference>
<feature type="domain" description="SANT" evidence="6">
    <location>
        <begin position="465"/>
        <end position="516"/>
    </location>
</feature>
<protein>
    <recommendedName>
        <fullName evidence="9">Nuclear receptor corepressor 1</fullName>
    </recommendedName>
</protein>
<feature type="compositionally biased region" description="Polar residues" evidence="4">
    <location>
        <begin position="1564"/>
        <end position="1580"/>
    </location>
</feature>
<feature type="compositionally biased region" description="Low complexity" evidence="4">
    <location>
        <begin position="1606"/>
        <end position="1617"/>
    </location>
</feature>
<feature type="region of interest" description="Disordered" evidence="4">
    <location>
        <begin position="244"/>
        <end position="275"/>
    </location>
</feature>
<evidence type="ECO:0000256" key="1">
    <source>
        <dbReference type="ARBA" id="ARBA00004123"/>
    </source>
</evidence>
<evidence type="ECO:0000259" key="5">
    <source>
        <dbReference type="PROSITE" id="PS50090"/>
    </source>
</evidence>
<feature type="domain" description="SANT" evidence="6">
    <location>
        <begin position="776"/>
        <end position="821"/>
    </location>
</feature>
<evidence type="ECO:0000256" key="3">
    <source>
        <dbReference type="ARBA" id="ARBA00023054"/>
    </source>
</evidence>
<feature type="region of interest" description="Disordered" evidence="4">
    <location>
        <begin position="1"/>
        <end position="65"/>
    </location>
</feature>
<feature type="compositionally biased region" description="Polar residues" evidence="4">
    <location>
        <begin position="13"/>
        <end position="25"/>
    </location>
</feature>
<keyword evidence="3" id="KW-0175">Coiled coil</keyword>
<feature type="compositionally biased region" description="Basic and acidic residues" evidence="4">
    <location>
        <begin position="1487"/>
        <end position="1505"/>
    </location>
</feature>
<dbReference type="GO" id="GO:0006357">
    <property type="term" value="P:regulation of transcription by RNA polymerase II"/>
    <property type="evidence" value="ECO:0007669"/>
    <property type="project" value="TreeGrafter"/>
</dbReference>
<dbReference type="PROSITE" id="PS51293">
    <property type="entry name" value="SANT"/>
    <property type="match status" value="2"/>
</dbReference>
<feature type="compositionally biased region" description="Basic and acidic residues" evidence="4">
    <location>
        <begin position="245"/>
        <end position="262"/>
    </location>
</feature>
<feature type="compositionally biased region" description="Basic and acidic residues" evidence="4">
    <location>
        <begin position="166"/>
        <end position="186"/>
    </location>
</feature>
<feature type="compositionally biased region" description="Basic and acidic residues" evidence="4">
    <location>
        <begin position="883"/>
        <end position="895"/>
    </location>
</feature>
<dbReference type="InterPro" id="IPR009057">
    <property type="entry name" value="Homeodomain-like_sf"/>
</dbReference>
<comment type="similarity">
    <text evidence="2">Belongs to the N-CoR nuclear receptor corepressors family.</text>
</comment>
<accession>A0A9P0EER1</accession>
<feature type="region of interest" description="Disordered" evidence="4">
    <location>
        <begin position="1254"/>
        <end position="1286"/>
    </location>
</feature>
<feature type="region of interest" description="Disordered" evidence="4">
    <location>
        <begin position="1807"/>
        <end position="1833"/>
    </location>
</feature>
<dbReference type="GO" id="GO:0005654">
    <property type="term" value="C:nucleoplasm"/>
    <property type="evidence" value="ECO:0007669"/>
    <property type="project" value="UniProtKB-ARBA"/>
</dbReference>
<keyword evidence="8" id="KW-1185">Reference proteome</keyword>
<evidence type="ECO:0000256" key="2">
    <source>
        <dbReference type="ARBA" id="ARBA00010097"/>
    </source>
</evidence>
<evidence type="ECO:0008006" key="9">
    <source>
        <dbReference type="Google" id="ProtNLM"/>
    </source>
</evidence>
<dbReference type="GO" id="GO:0032991">
    <property type="term" value="C:protein-containing complex"/>
    <property type="evidence" value="ECO:0007669"/>
    <property type="project" value="UniProtKB-ARBA"/>
</dbReference>
<feature type="compositionally biased region" description="Basic and acidic residues" evidence="4">
    <location>
        <begin position="596"/>
        <end position="614"/>
    </location>
</feature>
<feature type="region of interest" description="Disordered" evidence="4">
    <location>
        <begin position="1601"/>
        <end position="1660"/>
    </location>
</feature>
<feature type="compositionally biased region" description="Basic and acidic residues" evidence="4">
    <location>
        <begin position="909"/>
        <end position="921"/>
    </location>
</feature>
<feature type="compositionally biased region" description="Polar residues" evidence="4">
    <location>
        <begin position="869"/>
        <end position="882"/>
    </location>
</feature>
<gene>
    <name evidence="7" type="ORF">NEZAVI_LOCUS4234</name>
</gene>
<dbReference type="PROSITE" id="PS50090">
    <property type="entry name" value="MYB_LIKE"/>
    <property type="match status" value="1"/>
</dbReference>
<dbReference type="Gene3D" id="1.20.58.1880">
    <property type="match status" value="1"/>
</dbReference>
<dbReference type="Pfam" id="PF15784">
    <property type="entry name" value="GPS2_interact"/>
    <property type="match status" value="1"/>
</dbReference>
<dbReference type="InterPro" id="IPR017884">
    <property type="entry name" value="SANT_dom"/>
</dbReference>
<dbReference type="OrthoDB" id="10258692at2759"/>
<feature type="region of interest" description="Disordered" evidence="4">
    <location>
        <begin position="589"/>
        <end position="631"/>
    </location>
</feature>
<feature type="compositionally biased region" description="Polar residues" evidence="4">
    <location>
        <begin position="1264"/>
        <end position="1279"/>
    </location>
</feature>
<proteinExistence type="inferred from homology"/>
<feature type="region of interest" description="Disordered" evidence="4">
    <location>
        <begin position="166"/>
        <end position="207"/>
    </location>
</feature>
<dbReference type="CDD" id="cd00167">
    <property type="entry name" value="SANT"/>
    <property type="match status" value="1"/>
</dbReference>
<dbReference type="PANTHER" id="PTHR13992">
    <property type="entry name" value="NUCLEAR RECEPTOR CO-REPRESSOR RELATED NCOR"/>
    <property type="match status" value="1"/>
</dbReference>
<sequence>MEAVVHLDRPATMPSQSQMSYSRTTGLHGRPNQNPERDVRSYKSNQPQQHIPVSSHNPGPYSGVSGSNYGSMRYIHPTPYAAPPPGATPVPYRDIYPSSRSSNLVSERAQNVDFVREQLKPRISLLTNADYLSSLSRNRLHQNENYRDQMGGPPSQTVDTPIKKIRLGEPKSDHQRSLRVDTRDDSQPAATYNPQVEAISPTLPSEALQEDANFRSTKDDLLHGIAKVDREITKTELQISKLKRKQQELEEAAKKPAIKKEEEEVPQPKHQSPAQKIYAENRRKAQDAHMLLANLGPTIHLPLYNQPSDTTIYHENKKKHIGFRKRLLDHLRKKHIDRELREKRLTTTYSHMVQEWLKKVEKIENSQKRKGKDAKNREYFEKIFPKLRKQREDRERFNRVGARVKSEADLEEIMDGLQEQEMEDKKMRSYAVVPPLLLDAKQRSIYYVNNNGRLEDFTADYKEKQLLNVWTQSEKEIFKEKYMQHPKNFGIIASYLDKKSVCDCVQYYYLSKKTENYKRLLRKSRLRQRSRNPQNKVNSGAVSTANLDILATASGVTTRLQREQLQKQEPLPSVATECDSHQPFLMDSTMLIPSEVKSEKKKDDSKEEKKKKEDEETTDDEPIDPIGGGDMDNVSGVACAVCKTESVCSRALPRSQASQYGLKEEEVPLDARVCNLCRCKAVRSRFTNCPIPTCPNAKGHRVKRLRPLPCKWADLPAAIKGPIAAEFKIDETVAKCCSACFNRISRRIAVSMDLNNSAPEDAQILSPGQCSLYLQWTDEEIESLKNAIKLHGMNWHEVSQAVGKSQHHCMNFFFNYQQKLGLDQLIPNEKINTDERKPVLTDEEESGSSTSSCDEVGATSGVGVAGDSDTASAPSPLQNAENVEQHLAESEDKIRTMNITPPLPQIVPEVREQTSHPEPLEHNQSTSSPQPKVSTASMPPTLYAAKEDYDSSATETADEGQGGGETESTNVRTASPKREDPSSPLTVKTVKDLMLGVIEMQLMKDQGGQVQTSNTPGAPPTISSILKTDHHNLSYSQRDKGSRQIDNSLATVSVVNTHHSHQQMQDISKEGLVVVQGIQPYDQTSECAEDRSHRWSASSDLSGRISQRFSDLPPVSCATMPMCNEDSIQGDKISKVQLSMREPRDTDGVTLDLSIKKPRENNLQPSKIQQHPISSQNTVFRVAQPPDQQVFFHQQALANTSLTPKLSPGVISGGNNPTATSKAQCGSIIHGTPVSSPNIYTQSRYESSSSSLIHQVPTPHKESGSITQGTPVHQRSSLYPNPEYFGKRNMPTTGYFSPRPPSYNVEQRQIIMNDYITSQQMHGPGNSSGPRSGRDKMYYQTNTRQGVIQRHNTKPPSPGVSHYPPGHEAFSSLVDVAVRQPSLPVPPTLSMPMEHKNMQDEKRHLHEGLGERFNRDSPHDRFSSRETDRYMRDSQKVLTPQQQSSSREQVQQQQQLREQVSHGARDNYQSSHHMDREVQLQQLQREQSMHREREHHSQQSQKLRESHMPHLELRRGQMPGYQPRLIHDGHHGIDQRLMQAPGFREQPSSSQSGSNLSSRGHPPQEQSNEQPSNRGRCTESSTLTAASLIDAIITHQINQTTSDVQTTTVPSGTTTAPQPQPTRPGDRLFQSFHKDCTESNGKLSPVKPQEGPKSHSVTPQSIQSPIIDHVDMYNNPPGAPQGMRPAMYPGFDQLRRALQQKDQNQALEKSDEHMTRFFSEAPVPLSPLDYVKNRIAEVMRTSEEESGANKDNESPVSTDIMQDEADHSAGHSTSSSFITPSHTYAYPFSALSLNTSGASTVPIASHSVTKTTESIPEPAPLLSAQYEPLSDED</sequence>
<dbReference type="EMBL" id="OV725078">
    <property type="protein sequence ID" value="CAH1393589.1"/>
    <property type="molecule type" value="Genomic_DNA"/>
</dbReference>